<keyword evidence="5" id="KW-0378">Hydrolase</keyword>
<keyword evidence="7" id="KW-0865">Zymogen</keyword>
<dbReference type="InterPro" id="IPR001254">
    <property type="entry name" value="Trypsin_dom"/>
</dbReference>
<evidence type="ECO:0000256" key="4">
    <source>
        <dbReference type="ARBA" id="ARBA00022729"/>
    </source>
</evidence>
<dbReference type="FunFam" id="2.40.10.10:FF:000068">
    <property type="entry name" value="transmembrane protease serine 2"/>
    <property type="match status" value="1"/>
</dbReference>
<dbReference type="InterPro" id="IPR050430">
    <property type="entry name" value="Peptidase_S1"/>
</dbReference>
<dbReference type="InterPro" id="IPR018114">
    <property type="entry name" value="TRYPSIN_HIS"/>
</dbReference>
<dbReference type="RefSeq" id="XP_023165374.2">
    <property type="nucleotide sequence ID" value="XM_023309606.2"/>
</dbReference>
<reference evidence="14 15" key="1">
    <citation type="submission" date="2025-04" db="UniProtKB">
        <authorList>
            <consortium name="RefSeq"/>
        </authorList>
    </citation>
    <scope>IDENTIFICATION</scope>
    <source>
        <strain evidence="14 15">15085-1641.00</strain>
        <tissue evidence="14 15">Whole body</tissue>
    </source>
</reference>
<comment type="subcellular location">
    <subcellularLocation>
        <location evidence="1">Secreted</location>
        <location evidence="1">Extracellular space</location>
    </subcellularLocation>
</comment>
<comment type="similarity">
    <text evidence="2">Belongs to the peptidase S1 family.</text>
</comment>
<proteinExistence type="inferred from homology"/>
<evidence type="ECO:0000256" key="1">
    <source>
        <dbReference type="ARBA" id="ARBA00004239"/>
    </source>
</evidence>
<dbReference type="RefSeq" id="XP_023165373.2">
    <property type="nucleotide sequence ID" value="XM_023309605.2"/>
</dbReference>
<dbReference type="RefSeq" id="XP_023165371.2">
    <property type="nucleotide sequence ID" value="XM_023309603.2"/>
</dbReference>
<evidence type="ECO:0000256" key="5">
    <source>
        <dbReference type="ARBA" id="ARBA00022801"/>
    </source>
</evidence>
<evidence type="ECO:0000313" key="17">
    <source>
        <dbReference type="RefSeq" id="XP_023165374.2"/>
    </source>
</evidence>
<evidence type="ECO:0000256" key="2">
    <source>
        <dbReference type="ARBA" id="ARBA00007664"/>
    </source>
</evidence>
<keyword evidence="4 11" id="KW-0732">Signal</keyword>
<dbReference type="RefSeq" id="XP_023165372.2">
    <property type="nucleotide sequence ID" value="XM_023309604.2"/>
</dbReference>
<dbReference type="AlphaFoldDB" id="A0A6J1LI65"/>
<evidence type="ECO:0000256" key="8">
    <source>
        <dbReference type="ARBA" id="ARBA00023157"/>
    </source>
</evidence>
<dbReference type="PROSITE" id="PS00134">
    <property type="entry name" value="TRYPSIN_HIS"/>
    <property type="match status" value="1"/>
</dbReference>
<comment type="catalytic activity">
    <reaction evidence="9">
        <text>Preferential cleavage: Arg-|-Xaa, Lys-|-Xaa.</text>
        <dbReference type="EC" id="3.4.21.4"/>
    </reaction>
</comment>
<dbReference type="GO" id="GO:0004252">
    <property type="term" value="F:serine-type endopeptidase activity"/>
    <property type="evidence" value="ECO:0007669"/>
    <property type="project" value="UniProtKB-EC"/>
</dbReference>
<organism evidence="13 16">
    <name type="scientific">Drosophila hydei</name>
    <name type="common">Fruit fly</name>
    <dbReference type="NCBI Taxonomy" id="7224"/>
    <lineage>
        <taxon>Eukaryota</taxon>
        <taxon>Metazoa</taxon>
        <taxon>Ecdysozoa</taxon>
        <taxon>Arthropoda</taxon>
        <taxon>Hexapoda</taxon>
        <taxon>Insecta</taxon>
        <taxon>Pterygota</taxon>
        <taxon>Neoptera</taxon>
        <taxon>Endopterygota</taxon>
        <taxon>Diptera</taxon>
        <taxon>Brachycera</taxon>
        <taxon>Muscomorpha</taxon>
        <taxon>Ephydroidea</taxon>
        <taxon>Drosophilidae</taxon>
        <taxon>Drosophila</taxon>
    </lineage>
</organism>
<dbReference type="GO" id="GO:0006508">
    <property type="term" value="P:proteolysis"/>
    <property type="evidence" value="ECO:0007669"/>
    <property type="project" value="UniProtKB-KW"/>
</dbReference>
<evidence type="ECO:0000313" key="16">
    <source>
        <dbReference type="RefSeq" id="XP_023165373.2"/>
    </source>
</evidence>
<dbReference type="InterPro" id="IPR043504">
    <property type="entry name" value="Peptidase_S1_PA_chymotrypsin"/>
</dbReference>
<dbReference type="PRINTS" id="PR00722">
    <property type="entry name" value="CHYMOTRYPSIN"/>
</dbReference>
<accession>A0A6J1LI65</accession>
<dbReference type="SUPFAM" id="SSF50494">
    <property type="entry name" value="Trypsin-like serine proteases"/>
    <property type="match status" value="1"/>
</dbReference>
<dbReference type="Pfam" id="PF00089">
    <property type="entry name" value="Trypsin"/>
    <property type="match status" value="1"/>
</dbReference>
<keyword evidence="3" id="KW-0645">Protease</keyword>
<dbReference type="PANTHER" id="PTHR24276:SF91">
    <property type="entry name" value="AT26814P-RELATED"/>
    <property type="match status" value="1"/>
</dbReference>
<dbReference type="Gene3D" id="2.40.10.10">
    <property type="entry name" value="Trypsin-like serine proteases"/>
    <property type="match status" value="1"/>
</dbReference>
<evidence type="ECO:0000256" key="6">
    <source>
        <dbReference type="ARBA" id="ARBA00022825"/>
    </source>
</evidence>
<dbReference type="EC" id="3.4.21.4" evidence="10"/>
<evidence type="ECO:0000256" key="7">
    <source>
        <dbReference type="ARBA" id="ARBA00023145"/>
    </source>
</evidence>
<dbReference type="Proteomes" id="UP000504633">
    <property type="component" value="Unplaced"/>
</dbReference>
<keyword evidence="13" id="KW-1185">Reference proteome</keyword>
<gene>
    <name evidence="14 15 16 17" type="primary">LOC111595746</name>
</gene>
<keyword evidence="8" id="KW-1015">Disulfide bond</keyword>
<dbReference type="SMART" id="SM00020">
    <property type="entry name" value="Tryp_SPc"/>
    <property type="match status" value="1"/>
</dbReference>
<keyword evidence="6" id="KW-0720">Serine protease</keyword>
<dbReference type="GO" id="GO:0005576">
    <property type="term" value="C:extracellular region"/>
    <property type="evidence" value="ECO:0007669"/>
    <property type="project" value="UniProtKB-SubCell"/>
</dbReference>
<evidence type="ECO:0000313" key="15">
    <source>
        <dbReference type="RefSeq" id="XP_023165372.2"/>
    </source>
</evidence>
<evidence type="ECO:0000256" key="3">
    <source>
        <dbReference type="ARBA" id="ARBA00022670"/>
    </source>
</evidence>
<protein>
    <recommendedName>
        <fullName evidence="10">trypsin</fullName>
        <ecNumber evidence="10">3.4.21.4</ecNumber>
    </recommendedName>
</protein>
<evidence type="ECO:0000259" key="12">
    <source>
        <dbReference type="PROSITE" id="PS50240"/>
    </source>
</evidence>
<dbReference type="PROSITE" id="PS50240">
    <property type="entry name" value="TRYPSIN_DOM"/>
    <property type="match status" value="1"/>
</dbReference>
<feature type="chain" id="PRO_5044638899" description="trypsin" evidence="11">
    <location>
        <begin position="23"/>
        <end position="284"/>
    </location>
</feature>
<name>A0A6J1LI65_DROHY</name>
<feature type="domain" description="Peptidase S1" evidence="12">
    <location>
        <begin position="30"/>
        <end position="255"/>
    </location>
</feature>
<feature type="signal peptide" evidence="11">
    <location>
        <begin position="1"/>
        <end position="22"/>
    </location>
</feature>
<dbReference type="CDD" id="cd00190">
    <property type="entry name" value="Tryp_SPc"/>
    <property type="match status" value="1"/>
</dbReference>
<dbReference type="GeneID" id="111595746"/>
<evidence type="ECO:0000313" key="13">
    <source>
        <dbReference type="Proteomes" id="UP000504633"/>
    </source>
</evidence>
<sequence length="284" mass="31456">MLMLLSAILIIHIILLFPLTLAYIGNETRIINGFDCDLEQVPYQASLRRLSHDRKRLGSGHYCGGSILSRRVIVTAAHCIKGENPKTTLVVIGNKYLNLRSRTMKVFKISQWLSHKEYHRYRNDIGLIFTAGDMEPEYGAVAFLPLNTEQLHEGTRCLLSGWGRSDHFIASSTNSLQGLIVPIINAETCDKLFHIPGTICAGFDTTTGPSFGDSGGPLRCDDKLAAVVSVGRVSGGPSAYSSMQYHANWINEQSNSLYNGILSLRSFCIQREVVLAFIIYVAFI</sequence>
<evidence type="ECO:0000256" key="11">
    <source>
        <dbReference type="SAM" id="SignalP"/>
    </source>
</evidence>
<dbReference type="PANTHER" id="PTHR24276">
    <property type="entry name" value="POLYSERASE-RELATED"/>
    <property type="match status" value="1"/>
</dbReference>
<dbReference type="InterPro" id="IPR001314">
    <property type="entry name" value="Peptidase_S1A"/>
</dbReference>
<evidence type="ECO:0000256" key="9">
    <source>
        <dbReference type="ARBA" id="ARBA00036320"/>
    </source>
</evidence>
<dbReference type="OrthoDB" id="10059102at2759"/>
<evidence type="ECO:0000256" key="10">
    <source>
        <dbReference type="ARBA" id="ARBA00038868"/>
    </source>
</evidence>
<evidence type="ECO:0000313" key="14">
    <source>
        <dbReference type="RefSeq" id="XP_023165371.2"/>
    </source>
</evidence>
<dbReference type="InterPro" id="IPR009003">
    <property type="entry name" value="Peptidase_S1_PA"/>
</dbReference>